<proteinExistence type="predicted"/>
<feature type="transmembrane region" description="Helical" evidence="1">
    <location>
        <begin position="98"/>
        <end position="121"/>
    </location>
</feature>
<dbReference type="RefSeq" id="WP_387723037.1">
    <property type="nucleotide sequence ID" value="NZ_JBIAPI010000009.1"/>
</dbReference>
<reference evidence="2 3" key="1">
    <citation type="submission" date="2024-10" db="EMBL/GenBank/DDBJ databases">
        <title>The Natural Products Discovery Center: Release of the First 8490 Sequenced Strains for Exploring Actinobacteria Biosynthetic Diversity.</title>
        <authorList>
            <person name="Kalkreuter E."/>
            <person name="Kautsar S.A."/>
            <person name="Yang D."/>
            <person name="Bader C.D."/>
            <person name="Teijaro C.N."/>
            <person name="Fluegel L."/>
            <person name="Davis C.M."/>
            <person name="Simpson J.R."/>
            <person name="Lauterbach L."/>
            <person name="Steele A.D."/>
            <person name="Gui C."/>
            <person name="Meng S."/>
            <person name="Li G."/>
            <person name="Viehrig K."/>
            <person name="Ye F."/>
            <person name="Su P."/>
            <person name="Kiefer A.F."/>
            <person name="Nichols A."/>
            <person name="Cepeda A.J."/>
            <person name="Yan W."/>
            <person name="Fan B."/>
            <person name="Jiang Y."/>
            <person name="Adhikari A."/>
            <person name="Zheng C.-J."/>
            <person name="Schuster L."/>
            <person name="Cowan T.M."/>
            <person name="Smanski M.J."/>
            <person name="Chevrette M.G."/>
            <person name="De Carvalho L.P.S."/>
            <person name="Shen B."/>
        </authorList>
    </citation>
    <scope>NUCLEOTIDE SEQUENCE [LARGE SCALE GENOMIC DNA]</scope>
    <source>
        <strain evidence="2 3">NPDC003040</strain>
    </source>
</reference>
<protein>
    <submittedName>
        <fullName evidence="2">Uncharacterized protein</fullName>
    </submittedName>
</protein>
<sequence>MIEASTPIKARARPLPMVADFGYGLQYPLAQGRNRVLVPRGRYRVLLYSQYTWWQVGKAWLDIDTTHGPTMFYYAPPYTIYSAGAAGFGPQQRPGRSVMLAVIAAAVLVPLLLVGLGVLLAR</sequence>
<evidence type="ECO:0000313" key="3">
    <source>
        <dbReference type="Proteomes" id="UP001601948"/>
    </source>
</evidence>
<dbReference type="Proteomes" id="UP001601948">
    <property type="component" value="Unassembled WGS sequence"/>
</dbReference>
<organism evidence="2 3">
    <name type="scientific">Nocardia suismassiliense</name>
    <dbReference type="NCBI Taxonomy" id="2077092"/>
    <lineage>
        <taxon>Bacteria</taxon>
        <taxon>Bacillati</taxon>
        <taxon>Actinomycetota</taxon>
        <taxon>Actinomycetes</taxon>
        <taxon>Mycobacteriales</taxon>
        <taxon>Nocardiaceae</taxon>
        <taxon>Nocardia</taxon>
    </lineage>
</organism>
<keyword evidence="1" id="KW-1133">Transmembrane helix</keyword>
<comment type="caution">
    <text evidence="2">The sequence shown here is derived from an EMBL/GenBank/DDBJ whole genome shotgun (WGS) entry which is preliminary data.</text>
</comment>
<keyword evidence="1" id="KW-0812">Transmembrane</keyword>
<evidence type="ECO:0000256" key="1">
    <source>
        <dbReference type="SAM" id="Phobius"/>
    </source>
</evidence>
<dbReference type="EMBL" id="JBIAPI010000009">
    <property type="protein sequence ID" value="MFF3227185.1"/>
    <property type="molecule type" value="Genomic_DNA"/>
</dbReference>
<gene>
    <name evidence="2" type="ORF">ACFYV7_30610</name>
</gene>
<evidence type="ECO:0000313" key="2">
    <source>
        <dbReference type="EMBL" id="MFF3227185.1"/>
    </source>
</evidence>
<name>A0ABW6R0X9_9NOCA</name>
<keyword evidence="1" id="KW-0472">Membrane</keyword>
<keyword evidence="3" id="KW-1185">Reference proteome</keyword>
<accession>A0ABW6R0X9</accession>